<protein>
    <submittedName>
        <fullName evidence="2">Uncharacterized protein</fullName>
    </submittedName>
</protein>
<feature type="compositionally biased region" description="Basic and acidic residues" evidence="1">
    <location>
        <begin position="1"/>
        <end position="14"/>
    </location>
</feature>
<accession>A0AAD5V4C8</accession>
<evidence type="ECO:0000256" key="1">
    <source>
        <dbReference type="SAM" id="MobiDB-lite"/>
    </source>
</evidence>
<proteinExistence type="predicted"/>
<evidence type="ECO:0000313" key="2">
    <source>
        <dbReference type="EMBL" id="KAJ3482109.1"/>
    </source>
</evidence>
<dbReference type="AlphaFoldDB" id="A0AAD5V4C8"/>
<feature type="region of interest" description="Disordered" evidence="1">
    <location>
        <begin position="1"/>
        <end position="47"/>
    </location>
</feature>
<comment type="caution">
    <text evidence="2">The sequence shown here is derived from an EMBL/GenBank/DDBJ whole genome shotgun (WGS) entry which is preliminary data.</text>
</comment>
<dbReference type="Proteomes" id="UP001212997">
    <property type="component" value="Unassembled WGS sequence"/>
</dbReference>
<feature type="compositionally biased region" description="Basic and acidic residues" evidence="1">
    <location>
        <begin position="22"/>
        <end position="33"/>
    </location>
</feature>
<name>A0AAD5V4C8_9APHY</name>
<organism evidence="2 3">
    <name type="scientific">Meripilus lineatus</name>
    <dbReference type="NCBI Taxonomy" id="2056292"/>
    <lineage>
        <taxon>Eukaryota</taxon>
        <taxon>Fungi</taxon>
        <taxon>Dikarya</taxon>
        <taxon>Basidiomycota</taxon>
        <taxon>Agaricomycotina</taxon>
        <taxon>Agaricomycetes</taxon>
        <taxon>Polyporales</taxon>
        <taxon>Meripilaceae</taxon>
        <taxon>Meripilus</taxon>
    </lineage>
</organism>
<evidence type="ECO:0000313" key="3">
    <source>
        <dbReference type="Proteomes" id="UP001212997"/>
    </source>
</evidence>
<sequence length="177" mass="19415">MAEPYKDVSSDQKYKPLAQVAQDERAGSTERHNFPPSAPTNAVPSLFPSDVGHVGPIASRAEPALVATAPAYPLHTGVPNLLATAFIPTDDSSKNVSESFDVLRHLGNLSPWFSVEKREFGVNPPHPLRPRKRTRLRHCTSCIDTMLDIQLAMVRTSSHILLGEEGKMPWVGKDLRG</sequence>
<gene>
    <name evidence="2" type="ORF">NLI96_g7205</name>
</gene>
<reference evidence="2" key="1">
    <citation type="submission" date="2022-07" db="EMBL/GenBank/DDBJ databases">
        <title>Genome Sequence of Physisporinus lineatus.</title>
        <authorList>
            <person name="Buettner E."/>
        </authorList>
    </citation>
    <scope>NUCLEOTIDE SEQUENCE</scope>
    <source>
        <strain evidence="2">VT162</strain>
    </source>
</reference>
<keyword evidence="3" id="KW-1185">Reference proteome</keyword>
<dbReference type="EMBL" id="JANAWD010000288">
    <property type="protein sequence ID" value="KAJ3482109.1"/>
    <property type="molecule type" value="Genomic_DNA"/>
</dbReference>